<evidence type="ECO:0000256" key="7">
    <source>
        <dbReference type="ARBA" id="ARBA00023157"/>
    </source>
</evidence>
<keyword evidence="10" id="KW-0768">Sushi</keyword>
<accession>A0A674C543</accession>
<dbReference type="FunFam" id="2.10.25.10:FF:000568">
    <property type="entry name" value="Fibulin 7"/>
    <property type="match status" value="1"/>
</dbReference>
<dbReference type="Pfam" id="PF14670">
    <property type="entry name" value="FXa_inhibition"/>
    <property type="match status" value="1"/>
</dbReference>
<evidence type="ECO:0000256" key="2">
    <source>
        <dbReference type="ARBA" id="ARBA00022525"/>
    </source>
</evidence>
<feature type="disulfide bond" evidence="9">
    <location>
        <begin position="168"/>
        <end position="177"/>
    </location>
</feature>
<dbReference type="Pfam" id="PF00084">
    <property type="entry name" value="Sushi"/>
    <property type="match status" value="1"/>
</dbReference>
<dbReference type="SUPFAM" id="SSF57196">
    <property type="entry name" value="EGF/Laminin"/>
    <property type="match status" value="2"/>
</dbReference>
<dbReference type="GO" id="GO:0005509">
    <property type="term" value="F:calcium ion binding"/>
    <property type="evidence" value="ECO:0007669"/>
    <property type="project" value="InterPro"/>
</dbReference>
<evidence type="ECO:0000256" key="11">
    <source>
        <dbReference type="SAM" id="SignalP"/>
    </source>
</evidence>
<dbReference type="SMART" id="SM00032">
    <property type="entry name" value="CCP"/>
    <property type="match status" value="1"/>
</dbReference>
<dbReference type="FunFam" id="2.10.25.10:FF:000240">
    <property type="entry name" value="Vitamin K-dependent protein S"/>
    <property type="match status" value="1"/>
</dbReference>
<dbReference type="SMART" id="SM00181">
    <property type="entry name" value="EGF"/>
    <property type="match status" value="3"/>
</dbReference>
<proteinExistence type="predicted"/>
<keyword evidence="7 9" id="KW-1015">Disulfide bond</keyword>
<feature type="chain" id="PRO_5025486929" evidence="11">
    <location>
        <begin position="24"/>
        <end position="445"/>
    </location>
</feature>
<reference evidence="14" key="2">
    <citation type="submission" date="2025-09" db="UniProtKB">
        <authorList>
            <consortium name="Ensembl"/>
        </authorList>
    </citation>
    <scope>IDENTIFICATION</scope>
</reference>
<dbReference type="InParanoid" id="A0A674C543"/>
<dbReference type="InterPro" id="IPR000742">
    <property type="entry name" value="EGF"/>
</dbReference>
<dbReference type="Gene3D" id="2.10.70.10">
    <property type="entry name" value="Complement Module, domain 1"/>
    <property type="match status" value="1"/>
</dbReference>
<dbReference type="OrthoDB" id="4062651at2759"/>
<dbReference type="Ensembl" id="ENSSTUT00000083592.1">
    <property type="protein sequence ID" value="ENSSTUP00000078483.1"/>
    <property type="gene ID" value="ENSSTUG00000034666.1"/>
</dbReference>
<dbReference type="Pfam" id="PF22914">
    <property type="entry name" value="Fibulin_C"/>
    <property type="match status" value="1"/>
</dbReference>
<keyword evidence="2" id="KW-0964">Secreted</keyword>
<comment type="caution">
    <text evidence="9">Lacks conserved residue(s) required for the propagation of feature annotation.</text>
</comment>
<dbReference type="SUPFAM" id="SSF57535">
    <property type="entry name" value="Complement control module/SCR domain"/>
    <property type="match status" value="1"/>
</dbReference>
<dbReference type="CDD" id="cd00054">
    <property type="entry name" value="EGF_CA"/>
    <property type="match status" value="2"/>
</dbReference>
<evidence type="ECO:0000313" key="14">
    <source>
        <dbReference type="Ensembl" id="ENSSTUP00000078483.1"/>
    </source>
</evidence>
<name>A0A674C543_SALTR</name>
<dbReference type="PROSITE" id="PS01187">
    <property type="entry name" value="EGF_CA"/>
    <property type="match status" value="1"/>
</dbReference>
<feature type="signal peptide" evidence="11">
    <location>
        <begin position="1"/>
        <end position="23"/>
    </location>
</feature>
<evidence type="ECO:0000256" key="5">
    <source>
        <dbReference type="ARBA" id="ARBA00022737"/>
    </source>
</evidence>
<dbReference type="AlphaFoldDB" id="A0A674C543"/>
<dbReference type="GO" id="GO:0005576">
    <property type="term" value="C:extracellular region"/>
    <property type="evidence" value="ECO:0007669"/>
    <property type="project" value="UniProtKB-SubCell"/>
</dbReference>
<sequence>MALSMLRSSLLLLCVTTIHTCHGGRQNCMDKHQVVGVLRQMERFLKGQEMRFTEGLRIMKSKLAILQNSVSKLPQADQSAAPSVCPSLEVPVHGRKFGSKYFIGHEVHFTCSHGYHLVGVETRVCQENGSWSGVNTICKSKDVSECSSNPCQNGGTCVEGVNQYRCTCSQSWNGSNCQHQTQTAPPEWSVMNDPAFSRRPRCAKVDRAQHCSCDAGFHMSGTSDNSICQDVNECEVYRLDQGGKLCVYECVNIPGSYHCSCPSHYKLLPDGRSCEDVDECLTQQHNCSRGTTCINTGGGFQCVSPECPRSHSNISYVKTSPFQCERNPCPMESRSCHLAPKTVSFHYLSLPSNLQTPATLFRMATAAAPGRPGPDSLRFGIVGGNSRGMFVMQRSDRQTGELILVQRLRGPQDISVDVDMSEYSDRTFQAKHVAKVHVLVSAYNF</sequence>
<dbReference type="Proteomes" id="UP000472277">
    <property type="component" value="Chromosome 18"/>
</dbReference>
<keyword evidence="3 9" id="KW-0245">EGF-like domain</keyword>
<dbReference type="PRINTS" id="PR00010">
    <property type="entry name" value="EGFBLOOD"/>
</dbReference>
<evidence type="ECO:0000256" key="3">
    <source>
        <dbReference type="ARBA" id="ARBA00022536"/>
    </source>
</evidence>
<organism evidence="14 15">
    <name type="scientific">Salmo trutta</name>
    <name type="common">Brown trout</name>
    <dbReference type="NCBI Taxonomy" id="8032"/>
    <lineage>
        <taxon>Eukaryota</taxon>
        <taxon>Metazoa</taxon>
        <taxon>Chordata</taxon>
        <taxon>Craniata</taxon>
        <taxon>Vertebrata</taxon>
        <taxon>Euteleostomi</taxon>
        <taxon>Actinopterygii</taxon>
        <taxon>Neopterygii</taxon>
        <taxon>Teleostei</taxon>
        <taxon>Protacanthopterygii</taxon>
        <taxon>Salmoniformes</taxon>
        <taxon>Salmonidae</taxon>
        <taxon>Salmoninae</taxon>
        <taxon>Salmo</taxon>
    </lineage>
</organism>
<dbReference type="Pfam" id="PF00008">
    <property type="entry name" value="EGF"/>
    <property type="match status" value="1"/>
</dbReference>
<comment type="subcellular location">
    <subcellularLocation>
        <location evidence="1">Secreted</location>
    </subcellularLocation>
</comment>
<dbReference type="InterPro" id="IPR055088">
    <property type="entry name" value="Fibulin_C"/>
</dbReference>
<keyword evidence="6" id="KW-0106">Calcium</keyword>
<dbReference type="FunCoup" id="A0A674C543">
    <property type="interactions" value="1201"/>
</dbReference>
<dbReference type="InterPro" id="IPR001881">
    <property type="entry name" value="EGF-like_Ca-bd_dom"/>
</dbReference>
<evidence type="ECO:0000256" key="9">
    <source>
        <dbReference type="PROSITE-ProRule" id="PRU00076"/>
    </source>
</evidence>
<keyword evidence="15" id="KW-1185">Reference proteome</keyword>
<feature type="disulfide bond" evidence="10">
    <location>
        <begin position="111"/>
        <end position="138"/>
    </location>
</feature>
<keyword evidence="4 11" id="KW-0732">Signal</keyword>
<dbReference type="Pfam" id="PF07645">
    <property type="entry name" value="EGF_CA"/>
    <property type="match status" value="1"/>
</dbReference>
<dbReference type="Gene3D" id="2.10.25.10">
    <property type="entry name" value="Laminin"/>
    <property type="match status" value="3"/>
</dbReference>
<dbReference type="InterPro" id="IPR018097">
    <property type="entry name" value="EGF_Ca-bd_CS"/>
</dbReference>
<protein>
    <submittedName>
        <fullName evidence="14">Fibulin 7</fullName>
    </submittedName>
</protein>
<feature type="domain" description="Sushi" evidence="13">
    <location>
        <begin position="83"/>
        <end position="140"/>
    </location>
</feature>
<evidence type="ECO:0000313" key="15">
    <source>
        <dbReference type="Proteomes" id="UP000472277"/>
    </source>
</evidence>
<dbReference type="OMA" id="GHATTCM"/>
<dbReference type="InterPro" id="IPR000436">
    <property type="entry name" value="Sushi_SCR_CCP_dom"/>
</dbReference>
<gene>
    <name evidence="14" type="primary">FBLN7</name>
    <name evidence="14" type="synonym">LOC115152817</name>
</gene>
<evidence type="ECO:0000256" key="8">
    <source>
        <dbReference type="ARBA" id="ARBA00023180"/>
    </source>
</evidence>
<evidence type="ECO:0000256" key="6">
    <source>
        <dbReference type="ARBA" id="ARBA00022837"/>
    </source>
</evidence>
<dbReference type="CDD" id="cd00033">
    <property type="entry name" value="CCP"/>
    <property type="match status" value="1"/>
</dbReference>
<dbReference type="PANTHER" id="PTHR24050">
    <property type="entry name" value="PA14 DOMAIN-CONTAINING PROTEIN"/>
    <property type="match status" value="1"/>
</dbReference>
<dbReference type="InterPro" id="IPR035976">
    <property type="entry name" value="Sushi/SCR/CCP_sf"/>
</dbReference>
<reference evidence="14" key="1">
    <citation type="submission" date="2025-08" db="UniProtKB">
        <authorList>
            <consortium name="Ensembl"/>
        </authorList>
    </citation>
    <scope>IDENTIFICATION</scope>
</reference>
<evidence type="ECO:0000259" key="13">
    <source>
        <dbReference type="PROSITE" id="PS50923"/>
    </source>
</evidence>
<evidence type="ECO:0000256" key="1">
    <source>
        <dbReference type="ARBA" id="ARBA00004613"/>
    </source>
</evidence>
<keyword evidence="5" id="KW-0677">Repeat</keyword>
<dbReference type="PROSITE" id="PS50026">
    <property type="entry name" value="EGF_3"/>
    <property type="match status" value="1"/>
</dbReference>
<dbReference type="InterPro" id="IPR052235">
    <property type="entry name" value="Nephronectin_domain"/>
</dbReference>
<dbReference type="PROSITE" id="PS50923">
    <property type="entry name" value="SUSHI"/>
    <property type="match status" value="1"/>
</dbReference>
<evidence type="ECO:0000259" key="12">
    <source>
        <dbReference type="PROSITE" id="PS50026"/>
    </source>
</evidence>
<dbReference type="PANTHER" id="PTHR24050:SF27">
    <property type="entry name" value="FIBRILLIN-1"/>
    <property type="match status" value="1"/>
</dbReference>
<dbReference type="SMART" id="SM00179">
    <property type="entry name" value="EGF_CA"/>
    <property type="match status" value="3"/>
</dbReference>
<feature type="domain" description="EGF-like" evidence="12">
    <location>
        <begin position="142"/>
        <end position="178"/>
    </location>
</feature>
<dbReference type="InterPro" id="IPR049883">
    <property type="entry name" value="NOTCH1_EGF-like"/>
</dbReference>
<evidence type="ECO:0000256" key="10">
    <source>
        <dbReference type="PROSITE-ProRule" id="PRU00302"/>
    </source>
</evidence>
<dbReference type="PROSITE" id="PS00022">
    <property type="entry name" value="EGF_1"/>
    <property type="match status" value="1"/>
</dbReference>
<evidence type="ECO:0000256" key="4">
    <source>
        <dbReference type="ARBA" id="ARBA00022729"/>
    </source>
</evidence>
<dbReference type="GeneTree" id="ENSGT00830000128368"/>
<keyword evidence="8" id="KW-0325">Glycoprotein</keyword>
<dbReference type="FunFam" id="2.10.25.10:FF:000122">
    <property type="entry name" value="Protein crumbs homolog 2"/>
    <property type="match status" value="1"/>
</dbReference>